<dbReference type="Pfam" id="PF01408">
    <property type="entry name" value="GFO_IDH_MocA"/>
    <property type="match status" value="1"/>
</dbReference>
<protein>
    <submittedName>
        <fullName evidence="4">Gfo/Idh/MocA family oxidoreductase</fullName>
    </submittedName>
</protein>
<dbReference type="Gene3D" id="3.30.360.10">
    <property type="entry name" value="Dihydrodipicolinate Reductase, domain 2"/>
    <property type="match status" value="1"/>
</dbReference>
<evidence type="ECO:0000259" key="3">
    <source>
        <dbReference type="Pfam" id="PF22725"/>
    </source>
</evidence>
<dbReference type="EMBL" id="JBEXAC010000001">
    <property type="protein sequence ID" value="MET6996421.1"/>
    <property type="molecule type" value="Genomic_DNA"/>
</dbReference>
<comment type="caution">
    <text evidence="4">The sequence shown here is derived from an EMBL/GenBank/DDBJ whole genome shotgun (WGS) entry which is preliminary data.</text>
</comment>
<gene>
    <name evidence="4" type="ORF">ABR189_03550</name>
</gene>
<dbReference type="InterPro" id="IPR036291">
    <property type="entry name" value="NAD(P)-bd_dom_sf"/>
</dbReference>
<evidence type="ECO:0000313" key="4">
    <source>
        <dbReference type="EMBL" id="MET6996421.1"/>
    </source>
</evidence>
<keyword evidence="5" id="KW-1185">Reference proteome</keyword>
<proteinExistence type="predicted"/>
<organism evidence="4 5">
    <name type="scientific">Chitinophaga defluvii</name>
    <dbReference type="NCBI Taxonomy" id="3163343"/>
    <lineage>
        <taxon>Bacteria</taxon>
        <taxon>Pseudomonadati</taxon>
        <taxon>Bacteroidota</taxon>
        <taxon>Chitinophagia</taxon>
        <taxon>Chitinophagales</taxon>
        <taxon>Chitinophagaceae</taxon>
        <taxon>Chitinophaga</taxon>
    </lineage>
</organism>
<evidence type="ECO:0000256" key="1">
    <source>
        <dbReference type="ARBA" id="ARBA00023002"/>
    </source>
</evidence>
<dbReference type="Gene3D" id="3.40.50.720">
    <property type="entry name" value="NAD(P)-binding Rossmann-like Domain"/>
    <property type="match status" value="1"/>
</dbReference>
<dbReference type="RefSeq" id="WP_354659063.1">
    <property type="nucleotide sequence ID" value="NZ_JBEXAC010000001.1"/>
</dbReference>
<evidence type="ECO:0000313" key="5">
    <source>
        <dbReference type="Proteomes" id="UP001549749"/>
    </source>
</evidence>
<dbReference type="InterPro" id="IPR000683">
    <property type="entry name" value="Gfo/Idh/MocA-like_OxRdtase_N"/>
</dbReference>
<keyword evidence="1" id="KW-0560">Oxidoreductase</keyword>
<dbReference type="SUPFAM" id="SSF51735">
    <property type="entry name" value="NAD(P)-binding Rossmann-fold domains"/>
    <property type="match status" value="1"/>
</dbReference>
<evidence type="ECO:0000259" key="2">
    <source>
        <dbReference type="Pfam" id="PF01408"/>
    </source>
</evidence>
<dbReference type="InterPro" id="IPR055170">
    <property type="entry name" value="GFO_IDH_MocA-like_dom"/>
</dbReference>
<feature type="domain" description="Gfo/Idh/MocA-like oxidoreductase N-terminal" evidence="2">
    <location>
        <begin position="47"/>
        <end position="163"/>
    </location>
</feature>
<dbReference type="PANTHER" id="PTHR43818">
    <property type="entry name" value="BCDNA.GH03377"/>
    <property type="match status" value="1"/>
</dbReference>
<name>A0ABV2T060_9BACT</name>
<dbReference type="Proteomes" id="UP001549749">
    <property type="component" value="Unassembled WGS sequence"/>
</dbReference>
<reference evidence="4 5" key="1">
    <citation type="submission" date="2024-06" db="EMBL/GenBank/DDBJ databases">
        <title>Chitinophaga defluvii sp. nov., isolated from municipal sewage.</title>
        <authorList>
            <person name="Zhang L."/>
        </authorList>
    </citation>
    <scope>NUCLEOTIDE SEQUENCE [LARGE SCALE GENOMIC DNA]</scope>
    <source>
        <strain evidence="4 5">H8</strain>
    </source>
</reference>
<dbReference type="Pfam" id="PF22725">
    <property type="entry name" value="GFO_IDH_MocA_C3"/>
    <property type="match status" value="1"/>
</dbReference>
<dbReference type="SUPFAM" id="SSF55347">
    <property type="entry name" value="Glyceraldehyde-3-phosphate dehydrogenase-like, C-terminal domain"/>
    <property type="match status" value="1"/>
</dbReference>
<feature type="domain" description="GFO/IDH/MocA-like oxidoreductase" evidence="3">
    <location>
        <begin position="177"/>
        <end position="308"/>
    </location>
</feature>
<sequence length="398" mass="42994">MKKMTRKSFISNFGVLGAAAFISPAVLGSTGSKAQTGPAILPVNKKIRVGLIGCGSVSGVYLPHLATCPYAEVVSLCDIKPERAQKAAKKINGANWYPHIDKMMAGVPFDLLVNTTNMQEHGRLNKIAIAAGKNVWCEKPLANTYREGREILDMAKAKGVKIWGAPAVVNSPQFAFMAKQINEGNLGRIAAAHGHYGHEGPGWSAFFYEENGGSLPDLGVYNIATLTGLFGPAKSVVAMTNVITPTRTVDDKGTIPVVAEDNAQVLFEHKSGVLSHIQCGFNYFDPYGHQGTGQERPTISVYGSKGNMHMVGYDWMPAGVDMATSANPQTQRFVRDAGTYVWQEGASVICEHMATGKKPLINVEHSLHVLEIIEASRESQRTGKRIDLVSSFPWPVVV</sequence>
<dbReference type="PANTHER" id="PTHR43818:SF11">
    <property type="entry name" value="BCDNA.GH03377"/>
    <property type="match status" value="1"/>
</dbReference>
<dbReference type="InterPro" id="IPR050463">
    <property type="entry name" value="Gfo/Idh/MocA_oxidrdct_glycsds"/>
</dbReference>
<accession>A0ABV2T060</accession>